<evidence type="ECO:0000256" key="1">
    <source>
        <dbReference type="SAM" id="Coils"/>
    </source>
</evidence>
<organism evidence="3 4">
    <name type="scientific">Methanobrevibacter filiformis</name>
    <dbReference type="NCBI Taxonomy" id="55758"/>
    <lineage>
        <taxon>Archaea</taxon>
        <taxon>Methanobacteriati</taxon>
        <taxon>Methanobacteriota</taxon>
        <taxon>Methanomada group</taxon>
        <taxon>Methanobacteria</taxon>
        <taxon>Methanobacteriales</taxon>
        <taxon>Methanobacteriaceae</taxon>
        <taxon>Methanobrevibacter</taxon>
    </lineage>
</organism>
<name>A0A165ZPR6_9EURY</name>
<dbReference type="RefSeq" id="WP_066973375.1">
    <property type="nucleotide sequence ID" value="NZ_LWMT01000260.1"/>
</dbReference>
<dbReference type="OrthoDB" id="77730at2157"/>
<feature type="coiled-coil region" evidence="1">
    <location>
        <begin position="56"/>
        <end position="115"/>
    </location>
</feature>
<proteinExistence type="predicted"/>
<keyword evidence="2" id="KW-0812">Transmembrane</keyword>
<accession>A0A165ZPR6</accession>
<keyword evidence="4" id="KW-1185">Reference proteome</keyword>
<sequence>MKRSRLRLFKNTSMMISVLGVIMVVSTIIIAGYVGFSWISSGISNSVSSGGQYDQLAVLNSDYQKLEGELTDKKSTINTDDKTKKNKLIAAELNLVRAKSAIDDVESALKSKKTEKEIEDRIKTAQTQLDTSGNSIKEL</sequence>
<protein>
    <submittedName>
        <fullName evidence="3">Uncharacterized protein</fullName>
    </submittedName>
</protein>
<evidence type="ECO:0000313" key="4">
    <source>
        <dbReference type="Proteomes" id="UP000077066"/>
    </source>
</evidence>
<evidence type="ECO:0000313" key="3">
    <source>
        <dbReference type="EMBL" id="KZX10999.1"/>
    </source>
</evidence>
<dbReference type="Proteomes" id="UP000077066">
    <property type="component" value="Unassembled WGS sequence"/>
</dbReference>
<keyword evidence="2" id="KW-1133">Transmembrane helix</keyword>
<keyword evidence="1" id="KW-0175">Coiled coil</keyword>
<feature type="transmembrane region" description="Helical" evidence="2">
    <location>
        <begin position="12"/>
        <end position="39"/>
    </location>
</feature>
<dbReference type="PATRIC" id="fig|55758.3.peg.1772"/>
<gene>
    <name evidence="3" type="ORF">MBFIL_15710</name>
</gene>
<reference evidence="3 4" key="1">
    <citation type="submission" date="2016-04" db="EMBL/GenBank/DDBJ databases">
        <title>Genome sequence of Methanobrevibacter filiformis DSM 11501.</title>
        <authorList>
            <person name="Poehlein A."/>
            <person name="Seedorf H."/>
            <person name="Daniel R."/>
        </authorList>
    </citation>
    <scope>NUCLEOTIDE SEQUENCE [LARGE SCALE GENOMIC DNA]</scope>
    <source>
        <strain evidence="3 4">DSM 11501</strain>
    </source>
</reference>
<evidence type="ECO:0000256" key="2">
    <source>
        <dbReference type="SAM" id="Phobius"/>
    </source>
</evidence>
<keyword evidence="2" id="KW-0472">Membrane</keyword>
<comment type="caution">
    <text evidence="3">The sequence shown here is derived from an EMBL/GenBank/DDBJ whole genome shotgun (WGS) entry which is preliminary data.</text>
</comment>
<dbReference type="EMBL" id="LWMT01000260">
    <property type="protein sequence ID" value="KZX10999.1"/>
    <property type="molecule type" value="Genomic_DNA"/>
</dbReference>
<dbReference type="AlphaFoldDB" id="A0A165ZPR6"/>